<name>A0A5J6FIU1_9ACTN</name>
<dbReference type="InterPro" id="IPR016192">
    <property type="entry name" value="APOBEC/CMP_deaminase_Zn-bd"/>
</dbReference>
<evidence type="ECO:0000256" key="1">
    <source>
        <dbReference type="SAM" id="Phobius"/>
    </source>
</evidence>
<dbReference type="GO" id="GO:0016787">
    <property type="term" value="F:hydrolase activity"/>
    <property type="evidence" value="ECO:0007669"/>
    <property type="project" value="InterPro"/>
</dbReference>
<dbReference type="AlphaFoldDB" id="A0A5J6FIU1"/>
<protein>
    <submittedName>
        <fullName evidence="2">Uncharacterized protein</fullName>
    </submittedName>
</protein>
<accession>A0A5J6FIU1</accession>
<keyword evidence="1" id="KW-0472">Membrane</keyword>
<gene>
    <name evidence="2" type="ORF">CP967_33580</name>
</gene>
<keyword evidence="3" id="KW-1185">Reference proteome</keyword>
<reference evidence="2 3" key="1">
    <citation type="submission" date="2017-09" db="EMBL/GenBank/DDBJ databases">
        <authorList>
            <person name="Lee N."/>
            <person name="Cho B.-K."/>
        </authorList>
    </citation>
    <scope>NUCLEOTIDE SEQUENCE [LARGE SCALE GENOMIC DNA]</scope>
    <source>
        <strain evidence="2 3">ATCC 12769</strain>
    </source>
</reference>
<evidence type="ECO:0000313" key="3">
    <source>
        <dbReference type="Proteomes" id="UP000326178"/>
    </source>
</evidence>
<dbReference type="EMBL" id="CP023702">
    <property type="protein sequence ID" value="QEU76252.1"/>
    <property type="molecule type" value="Genomic_DNA"/>
</dbReference>
<organism evidence="2 3">
    <name type="scientific">Streptomyces nitrosporeus</name>
    <dbReference type="NCBI Taxonomy" id="28894"/>
    <lineage>
        <taxon>Bacteria</taxon>
        <taxon>Bacillati</taxon>
        <taxon>Actinomycetota</taxon>
        <taxon>Actinomycetes</taxon>
        <taxon>Kitasatosporales</taxon>
        <taxon>Streptomycetaceae</taxon>
        <taxon>Streptomyces</taxon>
    </lineage>
</organism>
<dbReference type="PROSITE" id="PS00903">
    <property type="entry name" value="CYT_DCMP_DEAMINASES_1"/>
    <property type="match status" value="1"/>
</dbReference>
<keyword evidence="1" id="KW-1133">Transmembrane helix</keyword>
<keyword evidence="1" id="KW-0812">Transmembrane</keyword>
<evidence type="ECO:0000313" key="2">
    <source>
        <dbReference type="EMBL" id="QEU76252.1"/>
    </source>
</evidence>
<dbReference type="GO" id="GO:0008270">
    <property type="term" value="F:zinc ion binding"/>
    <property type="evidence" value="ECO:0007669"/>
    <property type="project" value="InterPro"/>
</dbReference>
<dbReference type="KEGG" id="snk:CP967_33580"/>
<proteinExistence type="predicted"/>
<feature type="transmembrane region" description="Helical" evidence="1">
    <location>
        <begin position="591"/>
        <end position="608"/>
    </location>
</feature>
<sequence>MLAMGFVDITGLDGVRTQGHEVVDVADITENAPELHRQLRLDERPHIEQVMIIKKANDRSVFRGKKLVMSRLHAEELILALMAYYGVPDRERLFTVYSDFSPCEARCDRKLPATTDRIFSARHGVGDYHGKMTRLLTEASQVLPKDPAFREELAAEKERKDALKEGNTKHRYETAAKANKVMRSGRGGHCGRHDHRAGLVLVPQAGAMGPECAESTATDTADTGLGKALAEPPSETTGGIDFSSLQLQYLADPGDGSGLQHAFRAAVNVSGRDLRPSSGLAAATQTSDAFFVWLSLHPHSFWVNLHPDEPDRIVDDQLGRTDAGRVLLEADLQMKKTVGKLIHPHTPLGKRYWDGIRGDCVSSRNWILPAPATVYQDDDKLYILDAPLDVKTETDDGAAAGAPSCLRQDQATEEHNEHLERTLLLPRLRKAINTAPEYAALRRVYLARVAAEWYRDLSLRKDTAYGELVNSGDITEWRITDGWKPRDTFDAHVDSYMKGEFKVTDRTTSGGTTYVRRYVYGGVDFTSVPLRELSEERFGTEFATLPASVDRSLRAPSVTGRGDAVWLGAPTPRQAVAGLGPAEKPVSAGTWAIRLLPALLVPFALLLWRRRRRLNTRSASPLRRAATGGGPRRRS</sequence>
<dbReference type="Proteomes" id="UP000326178">
    <property type="component" value="Chromosome"/>
</dbReference>